<proteinExistence type="predicted"/>
<accession>A0A7Z0EJ61</accession>
<protein>
    <submittedName>
        <fullName evidence="2">Tetratricopeptide (TPR) repeat protein</fullName>
    </submittedName>
</protein>
<dbReference type="Proteomes" id="UP000572051">
    <property type="component" value="Unassembled WGS sequence"/>
</dbReference>
<dbReference type="RefSeq" id="WP_179821077.1">
    <property type="nucleotide sequence ID" value="NZ_JACCFS010000001.1"/>
</dbReference>
<feature type="region of interest" description="Disordered" evidence="1">
    <location>
        <begin position="1"/>
        <end position="24"/>
    </location>
</feature>
<gene>
    <name evidence="2" type="ORF">HNR10_000934</name>
</gene>
<sequence>MASVHPSEATPAAGSSAPQNPAGLHPRLWETVQELNLPEEILDDLSEHPDVAGDILLDTVEHLEHIERPDVARRLLESLRAHPPTKEAGQYASYTLVLRLREDGETNEAETMIEEFLRPGHLDPGPALLVAEDFEESGRLDEALHCYNIASRDDLARPAAGLVGAGHFVLMPLLGRARVRQRLGMAEDEHDRAALSAAKDLPAAEDVVDFEEDWDEFSHLDGGLPGWDDEIAAPPAEVRGLRVVYSRGSLARARALGLIDPEAADDDHYREAERELREAVRQRPGTLFAVVTADAEEVASYAVEQALDPADELTPGEWAEATLPDDSPRLLPWPPERNKPCWCGSTRKYKKCCGSPSLR</sequence>
<reference evidence="2 3" key="1">
    <citation type="submission" date="2020-07" db="EMBL/GenBank/DDBJ databases">
        <title>Sequencing the genomes of 1000 actinobacteria strains.</title>
        <authorList>
            <person name="Klenk H.-P."/>
        </authorList>
    </citation>
    <scope>NUCLEOTIDE SEQUENCE [LARGE SCALE GENOMIC DNA]</scope>
    <source>
        <strain evidence="2 3">DSM 44442</strain>
    </source>
</reference>
<evidence type="ECO:0000313" key="2">
    <source>
        <dbReference type="EMBL" id="NYJ33053.1"/>
    </source>
</evidence>
<dbReference type="InterPro" id="IPR004027">
    <property type="entry name" value="SEC_C_motif"/>
</dbReference>
<evidence type="ECO:0000313" key="3">
    <source>
        <dbReference type="Proteomes" id="UP000572051"/>
    </source>
</evidence>
<dbReference type="EMBL" id="JACCFS010000001">
    <property type="protein sequence ID" value="NYJ33053.1"/>
    <property type="molecule type" value="Genomic_DNA"/>
</dbReference>
<keyword evidence="3" id="KW-1185">Reference proteome</keyword>
<organism evidence="2 3">
    <name type="scientific">Nocardiopsis aegyptia</name>
    <dbReference type="NCBI Taxonomy" id="220378"/>
    <lineage>
        <taxon>Bacteria</taxon>
        <taxon>Bacillati</taxon>
        <taxon>Actinomycetota</taxon>
        <taxon>Actinomycetes</taxon>
        <taxon>Streptosporangiales</taxon>
        <taxon>Nocardiopsidaceae</taxon>
        <taxon>Nocardiopsis</taxon>
    </lineage>
</organism>
<evidence type="ECO:0000256" key="1">
    <source>
        <dbReference type="SAM" id="MobiDB-lite"/>
    </source>
</evidence>
<dbReference type="Gene3D" id="3.10.450.50">
    <property type="match status" value="1"/>
</dbReference>
<dbReference type="AlphaFoldDB" id="A0A7Z0EJ61"/>
<dbReference type="SUPFAM" id="SSF103642">
    <property type="entry name" value="Sec-C motif"/>
    <property type="match status" value="1"/>
</dbReference>
<comment type="caution">
    <text evidence="2">The sequence shown here is derived from an EMBL/GenBank/DDBJ whole genome shotgun (WGS) entry which is preliminary data.</text>
</comment>
<name>A0A7Z0EJ61_9ACTN</name>
<dbReference type="Pfam" id="PF02810">
    <property type="entry name" value="SEC-C"/>
    <property type="match status" value="1"/>
</dbReference>